<feature type="region of interest" description="Disordered" evidence="2">
    <location>
        <begin position="947"/>
        <end position="966"/>
    </location>
</feature>
<gene>
    <name evidence="4" type="ORF">ElyMa_001725100</name>
</gene>
<feature type="coiled-coil region" evidence="1">
    <location>
        <begin position="806"/>
        <end position="847"/>
    </location>
</feature>
<comment type="caution">
    <text evidence="4">The sequence shown here is derived from an EMBL/GenBank/DDBJ whole genome shotgun (WGS) entry which is preliminary data.</text>
</comment>
<evidence type="ECO:0000313" key="4">
    <source>
        <dbReference type="EMBL" id="GFS26636.1"/>
    </source>
</evidence>
<feature type="compositionally biased region" description="Polar residues" evidence="2">
    <location>
        <begin position="1"/>
        <end position="10"/>
    </location>
</feature>
<evidence type="ECO:0000313" key="5">
    <source>
        <dbReference type="Proteomes" id="UP000762676"/>
    </source>
</evidence>
<sequence>MKKNDATSMKSFGGSKELSKGTGSPERLKKQSGSNSSSSSPKTSASTSPGGHGKTGSLVGAFAAGSSQGMKHSKSDHSGLGAVKKELTYKNEASPLGKKFISKSQENLSSHKKSRPLTVVVESPRPRANAASIARAVAVKNKEAKDRDKAPSVFVKPKPVKTSVMSNIRKASSTQSIDRTSQSTFSLKSASSKSSNSLAIKRAQSTQSICKDKFSKKRTSAPADVMAYNAELLANFEKEKKLLEGRISELAKIAESRKGEMEKYKYEIKHLKDQLSSSIQKEQIEVLQSQNKQLLDRLQELGFPAEQITDAEKLMLKFSSAARSHGSNSDICLPASASCDSLSTDCGAGGREGQHSSPSMAIAVPGAGDHGGRGSRFSASASAAGGLDIGTSSSLSASEPGMSSLPDLCGTPDHPSVLSLDPANWDKQSNKSANSDGALSEASVACLTERILQMEETNYSTTEELQATLQELGDLQDAVNELTEDNTKLTDEKAVLLESLCTQTEKLENTRIQLEQLKYLLISGELPNKSDRDGHLLGLLKSAAEEREELMRKQTEWSNALESLENECREAHEAGEGLREKYNLMEETNSLLKSERDGLELQLSELKEAQRTEQFEVVRLKTLLEQEKKKVAELERERGAQENKTDLEALLDQARQDKAGAEQRVAELTESLGLAQCEVIRLKDLLAGKDQELTGLRNTTKTQLGDLNLRLAATEKEKQEAQRKEEALHQHVEQLEGDCDRHLEDKKEFTSQLQQVEAELRTVKQQKQIVEMEMQEINSKHDIESEEWKQFQKDLQMAVVIANNFSQETQEKMEKLTQDNGLLQERNAQLESEVEKLQRDLHLLRQSTVEESPTRKPSASSLLTNAEFKGKIQNSIYFSEVRWSKMAGIIESSPAYPNFSRYDIRVIIKFSVILGKDASCIHKDLVTVLGENAPSIQTVRKWVKAVSEGRDDMKDEPRPGRPVTASGDANISKVLVSLSDDRRKTCEKISRETSMSRTSVFRVLTNRLNKNKKFSKWVPHLLTGEQKESRVNFPEDFNLSKMTFWVG</sequence>
<evidence type="ECO:0000259" key="3">
    <source>
        <dbReference type="Pfam" id="PF17906"/>
    </source>
</evidence>
<proteinExistence type="predicted"/>
<feature type="compositionally biased region" description="Basic and acidic residues" evidence="2">
    <location>
        <begin position="140"/>
        <end position="150"/>
    </location>
</feature>
<evidence type="ECO:0000256" key="2">
    <source>
        <dbReference type="SAM" id="MobiDB-lite"/>
    </source>
</evidence>
<name>A0AAV4JZ49_9GAST</name>
<dbReference type="Pfam" id="PF17906">
    <property type="entry name" value="HTH_48"/>
    <property type="match status" value="1"/>
</dbReference>
<dbReference type="Proteomes" id="UP000762676">
    <property type="component" value="Unassembled WGS sequence"/>
</dbReference>
<accession>A0AAV4JZ49</accession>
<protein>
    <submittedName>
        <fullName evidence="4">Cytospin-A</fullName>
    </submittedName>
</protein>
<feature type="region of interest" description="Disordered" evidence="2">
    <location>
        <begin position="345"/>
        <end position="439"/>
    </location>
</feature>
<dbReference type="PANTHER" id="PTHR46060">
    <property type="entry name" value="MARINER MOS1 TRANSPOSASE-LIKE PROTEIN"/>
    <property type="match status" value="1"/>
</dbReference>
<dbReference type="AlphaFoldDB" id="A0AAV4JZ49"/>
<feature type="compositionally biased region" description="Basic and acidic residues" evidence="2">
    <location>
        <begin position="73"/>
        <end position="82"/>
    </location>
</feature>
<feature type="coiled-coil region" evidence="1">
    <location>
        <begin position="704"/>
        <end position="780"/>
    </location>
</feature>
<reference evidence="4 5" key="1">
    <citation type="journal article" date="2021" name="Elife">
        <title>Chloroplast acquisition without the gene transfer in kleptoplastic sea slugs, Plakobranchus ocellatus.</title>
        <authorList>
            <person name="Maeda T."/>
            <person name="Takahashi S."/>
            <person name="Yoshida T."/>
            <person name="Shimamura S."/>
            <person name="Takaki Y."/>
            <person name="Nagai Y."/>
            <person name="Toyoda A."/>
            <person name="Suzuki Y."/>
            <person name="Arimoto A."/>
            <person name="Ishii H."/>
            <person name="Satoh N."/>
            <person name="Nishiyama T."/>
            <person name="Hasebe M."/>
            <person name="Maruyama T."/>
            <person name="Minagawa J."/>
            <person name="Obokata J."/>
            <person name="Shigenobu S."/>
        </authorList>
    </citation>
    <scope>NUCLEOTIDE SEQUENCE [LARGE SCALE GENOMIC DNA]</scope>
</reference>
<feature type="compositionally biased region" description="Low complexity" evidence="2">
    <location>
        <begin position="32"/>
        <end position="49"/>
    </location>
</feature>
<dbReference type="Gene3D" id="1.10.10.1450">
    <property type="match status" value="1"/>
</dbReference>
<dbReference type="InterPro" id="IPR041426">
    <property type="entry name" value="Mos1_HTH"/>
</dbReference>
<keyword evidence="1" id="KW-0175">Coiled coil</keyword>
<dbReference type="InterPro" id="IPR052709">
    <property type="entry name" value="Transposase-MT_Hybrid"/>
</dbReference>
<feature type="compositionally biased region" description="Polar residues" evidence="2">
    <location>
        <begin position="426"/>
        <end position="437"/>
    </location>
</feature>
<evidence type="ECO:0000256" key="1">
    <source>
        <dbReference type="SAM" id="Coils"/>
    </source>
</evidence>
<feature type="region of interest" description="Disordered" evidence="2">
    <location>
        <begin position="1"/>
        <end position="82"/>
    </location>
</feature>
<feature type="coiled-coil region" evidence="1">
    <location>
        <begin position="233"/>
        <end position="281"/>
    </location>
</feature>
<organism evidence="4 5">
    <name type="scientific">Elysia marginata</name>
    <dbReference type="NCBI Taxonomy" id="1093978"/>
    <lineage>
        <taxon>Eukaryota</taxon>
        <taxon>Metazoa</taxon>
        <taxon>Spiralia</taxon>
        <taxon>Lophotrochozoa</taxon>
        <taxon>Mollusca</taxon>
        <taxon>Gastropoda</taxon>
        <taxon>Heterobranchia</taxon>
        <taxon>Euthyneura</taxon>
        <taxon>Panpulmonata</taxon>
        <taxon>Sacoglossa</taxon>
        <taxon>Placobranchoidea</taxon>
        <taxon>Plakobranchidae</taxon>
        <taxon>Elysia</taxon>
    </lineage>
</organism>
<feature type="compositionally biased region" description="Basic and acidic residues" evidence="2">
    <location>
        <begin position="947"/>
        <end position="959"/>
    </location>
</feature>
<dbReference type="EMBL" id="BMAT01003490">
    <property type="protein sequence ID" value="GFS26636.1"/>
    <property type="molecule type" value="Genomic_DNA"/>
</dbReference>
<feature type="compositionally biased region" description="Low complexity" evidence="2">
    <location>
        <begin position="126"/>
        <end position="139"/>
    </location>
</feature>
<feature type="compositionally biased region" description="Low complexity" evidence="2">
    <location>
        <begin position="375"/>
        <end position="386"/>
    </location>
</feature>
<feature type="coiled-coil region" evidence="1">
    <location>
        <begin position="465"/>
        <end position="671"/>
    </location>
</feature>
<feature type="region of interest" description="Disordered" evidence="2">
    <location>
        <begin position="103"/>
        <end position="161"/>
    </location>
</feature>
<dbReference type="PANTHER" id="PTHR46060:SF1">
    <property type="entry name" value="MARINER MOS1 TRANSPOSASE-LIKE PROTEIN"/>
    <property type="match status" value="1"/>
</dbReference>
<keyword evidence="5" id="KW-1185">Reference proteome</keyword>
<feature type="domain" description="Mos1 transposase HTH" evidence="3">
    <location>
        <begin position="902"/>
        <end position="942"/>
    </location>
</feature>